<keyword evidence="2" id="KW-1185">Reference proteome</keyword>
<dbReference type="OrthoDB" id="2147655at2"/>
<sequence>MAKKDEKVNAEEFLAMLLQYSRDGHYNHINFSVRLNRNPAYTRQVLNVTLKRTSKKYGNDERAYTSMTAEAGKQILALINRLKEAMFADSAEKIIWETALLARHEQEFGYRQIRERDQYNNLEFELLL</sequence>
<evidence type="ECO:0000313" key="2">
    <source>
        <dbReference type="Proteomes" id="UP000051655"/>
    </source>
</evidence>
<accession>A0A0R2JJK2</accession>
<dbReference type="PATRIC" id="fig|1616.3.peg.1052"/>
<proteinExistence type="predicted"/>
<gene>
    <name evidence="1" type="ORF">IV73_GL001031</name>
</gene>
<dbReference type="STRING" id="1616.IV73_GL001031"/>
<dbReference type="Proteomes" id="UP000051655">
    <property type="component" value="Unassembled WGS sequence"/>
</dbReference>
<name>A0A0R2JJK2_9LACO</name>
<evidence type="ECO:0000313" key="1">
    <source>
        <dbReference type="EMBL" id="KRN74908.1"/>
    </source>
</evidence>
<reference evidence="1 2" key="1">
    <citation type="journal article" date="2015" name="Genome Announc.">
        <title>Expanding the biotechnology potential of lactobacilli through comparative genomics of 213 strains and associated genera.</title>
        <authorList>
            <person name="Sun Z."/>
            <person name="Harris H.M."/>
            <person name="McCann A."/>
            <person name="Guo C."/>
            <person name="Argimon S."/>
            <person name="Zhang W."/>
            <person name="Yang X."/>
            <person name="Jeffery I.B."/>
            <person name="Cooney J.C."/>
            <person name="Kagawa T.F."/>
            <person name="Liu W."/>
            <person name="Song Y."/>
            <person name="Salvetti E."/>
            <person name="Wrobel A."/>
            <person name="Rasinkangas P."/>
            <person name="Parkhill J."/>
            <person name="Rea M.C."/>
            <person name="O'Sullivan O."/>
            <person name="Ritari J."/>
            <person name="Douillard F.P."/>
            <person name="Paul Ross R."/>
            <person name="Yang R."/>
            <person name="Briner A.E."/>
            <person name="Felis G.E."/>
            <person name="de Vos W.M."/>
            <person name="Barrangou R."/>
            <person name="Klaenhammer T.R."/>
            <person name="Caufield P.W."/>
            <person name="Cui Y."/>
            <person name="Zhang H."/>
            <person name="O'Toole P.W."/>
        </authorList>
    </citation>
    <scope>NUCLEOTIDE SEQUENCE [LARGE SCALE GENOMIC DNA]</scope>
    <source>
        <strain evidence="1 2">DSM 20593</strain>
    </source>
</reference>
<dbReference type="RefSeq" id="WP_057755665.1">
    <property type="nucleotide sequence ID" value="NZ_JQBP01000004.1"/>
</dbReference>
<comment type="caution">
    <text evidence="1">The sequence shown here is derived from an EMBL/GenBank/DDBJ whole genome shotgun (WGS) entry which is preliminary data.</text>
</comment>
<protein>
    <submittedName>
        <fullName evidence="1">Uncharacterized protein</fullName>
    </submittedName>
</protein>
<dbReference type="AlphaFoldDB" id="A0A0R2JJK2"/>
<dbReference type="EMBL" id="JQBP01000004">
    <property type="protein sequence ID" value="KRN74908.1"/>
    <property type="molecule type" value="Genomic_DNA"/>
</dbReference>
<organism evidence="1 2">
    <name type="scientific">Weissella kandleri</name>
    <dbReference type="NCBI Taxonomy" id="1616"/>
    <lineage>
        <taxon>Bacteria</taxon>
        <taxon>Bacillati</taxon>
        <taxon>Bacillota</taxon>
        <taxon>Bacilli</taxon>
        <taxon>Lactobacillales</taxon>
        <taxon>Lactobacillaceae</taxon>
        <taxon>Weissella</taxon>
    </lineage>
</organism>